<accession>A0ABV1IL66</accession>
<protein>
    <submittedName>
        <fullName evidence="6">NAD-dependent epimerase/dehydratase family protein</fullName>
    </submittedName>
</protein>
<dbReference type="Pfam" id="PF01370">
    <property type="entry name" value="Epimerase"/>
    <property type="match status" value="1"/>
</dbReference>
<name>A0ABV1IL66_9FIRM</name>
<keyword evidence="3" id="KW-0520">NAD</keyword>
<keyword evidence="2" id="KW-0210">Decarboxylase</keyword>
<dbReference type="RefSeq" id="WP_227624421.1">
    <property type="nucleotide sequence ID" value="NZ_JBBNIB010000092.1"/>
</dbReference>
<dbReference type="InterPro" id="IPR044516">
    <property type="entry name" value="UXS-like"/>
</dbReference>
<comment type="cofactor">
    <cofactor evidence="1">
        <name>NAD(+)</name>
        <dbReference type="ChEBI" id="CHEBI:57540"/>
    </cofactor>
</comment>
<dbReference type="InterPro" id="IPR036291">
    <property type="entry name" value="NAD(P)-bd_dom_sf"/>
</dbReference>
<evidence type="ECO:0000259" key="5">
    <source>
        <dbReference type="Pfam" id="PF01370"/>
    </source>
</evidence>
<evidence type="ECO:0000313" key="7">
    <source>
        <dbReference type="Proteomes" id="UP001439984"/>
    </source>
</evidence>
<evidence type="ECO:0000313" key="6">
    <source>
        <dbReference type="EMBL" id="MEQ2687316.1"/>
    </source>
</evidence>
<dbReference type="EMBL" id="JBBNIB010000092">
    <property type="protein sequence ID" value="MEQ2687316.1"/>
    <property type="molecule type" value="Genomic_DNA"/>
</dbReference>
<dbReference type="Gene3D" id="3.40.50.720">
    <property type="entry name" value="NAD(P)-binding Rossmann-like Domain"/>
    <property type="match status" value="1"/>
</dbReference>
<dbReference type="PANTHER" id="PTHR43078:SF6">
    <property type="entry name" value="UDP-GLUCURONIC ACID DECARBOXYLASE 1"/>
    <property type="match status" value="1"/>
</dbReference>
<feature type="domain" description="NAD-dependent epimerase/dehydratase" evidence="5">
    <location>
        <begin position="31"/>
        <end position="262"/>
    </location>
</feature>
<dbReference type="SUPFAM" id="SSF51735">
    <property type="entry name" value="NAD(P)-binding Rossmann-fold domains"/>
    <property type="match status" value="1"/>
</dbReference>
<evidence type="ECO:0000256" key="2">
    <source>
        <dbReference type="ARBA" id="ARBA00022793"/>
    </source>
</evidence>
<evidence type="ECO:0000256" key="3">
    <source>
        <dbReference type="ARBA" id="ARBA00023027"/>
    </source>
</evidence>
<evidence type="ECO:0000256" key="1">
    <source>
        <dbReference type="ARBA" id="ARBA00001911"/>
    </source>
</evidence>
<sequence>MDKKMTDLKKEEIKVIAELPYNWEKIKDKTVLISGGTGFIGTAFIDIIKCRNQKYGENTKVISLSRRGGKSSEDLECIKANVEQPVQYDGKIDYIIHLASNTHPKQYAEDPVGTIMTNICGCDNLLKLAVEKKARFLLASSVEIYGQGTEVPMDEKYCGYIDCNLARSGYNEAKRTCEALTQSYRNAFGVDAVIARFARVFGADKKHDTKAMSQFMDKAVLGEDIILKSKGQQRYSYCYIADAVSGLFKLLLDGQDGEAYNISDDDEGLTLGEYAEYIASLANLKVRYEIENNESVSKATYALLDTRKIKNIGWEPQYSVKDGLKRTYTIKKETLGSM</sequence>
<reference evidence="6 7" key="1">
    <citation type="submission" date="2024-04" db="EMBL/GenBank/DDBJ databases">
        <title>Human intestinal bacterial collection.</title>
        <authorList>
            <person name="Pauvert C."/>
            <person name="Hitch T.C.A."/>
            <person name="Clavel T."/>
        </authorList>
    </citation>
    <scope>NUCLEOTIDE SEQUENCE [LARGE SCALE GENOMIC DNA]</scope>
    <source>
        <strain evidence="6 7">CLA-AA-H236</strain>
    </source>
</reference>
<keyword evidence="7" id="KW-1185">Reference proteome</keyword>
<comment type="caution">
    <text evidence="6">The sequence shown here is derived from an EMBL/GenBank/DDBJ whole genome shotgun (WGS) entry which is preliminary data.</text>
</comment>
<proteinExistence type="predicted"/>
<evidence type="ECO:0000256" key="4">
    <source>
        <dbReference type="ARBA" id="ARBA00023239"/>
    </source>
</evidence>
<keyword evidence="4" id="KW-0456">Lyase</keyword>
<dbReference type="PANTHER" id="PTHR43078">
    <property type="entry name" value="UDP-GLUCURONIC ACID DECARBOXYLASE-RELATED"/>
    <property type="match status" value="1"/>
</dbReference>
<gene>
    <name evidence="6" type="ORF">AAAU72_03840</name>
</gene>
<organism evidence="6 7">
    <name type="scientific">Faecalibacterium longum</name>
    <dbReference type="NCBI Taxonomy" id="1851428"/>
    <lineage>
        <taxon>Bacteria</taxon>
        <taxon>Bacillati</taxon>
        <taxon>Bacillota</taxon>
        <taxon>Clostridia</taxon>
        <taxon>Eubacteriales</taxon>
        <taxon>Oscillospiraceae</taxon>
        <taxon>Faecalibacterium</taxon>
    </lineage>
</organism>
<dbReference type="Proteomes" id="UP001439984">
    <property type="component" value="Unassembled WGS sequence"/>
</dbReference>
<dbReference type="InterPro" id="IPR001509">
    <property type="entry name" value="Epimerase_deHydtase"/>
</dbReference>